<evidence type="ECO:0000259" key="1">
    <source>
        <dbReference type="PROSITE" id="PS50181"/>
    </source>
</evidence>
<feature type="domain" description="F-box" evidence="1">
    <location>
        <begin position="3"/>
        <end position="49"/>
    </location>
</feature>
<reference evidence="2 3" key="1">
    <citation type="submission" date="2024-06" db="EMBL/GenBank/DDBJ databases">
        <title>A chromosome level genome sequence of Diviner's sage (Salvia divinorum).</title>
        <authorList>
            <person name="Ford S.A."/>
            <person name="Ro D.-K."/>
            <person name="Ness R.W."/>
            <person name="Phillips M.A."/>
        </authorList>
    </citation>
    <scope>NUCLEOTIDE SEQUENCE [LARGE SCALE GENOMIC DNA]</scope>
    <source>
        <strain evidence="2">SAF-2024a</strain>
        <tissue evidence="2">Leaf</tissue>
    </source>
</reference>
<organism evidence="2 3">
    <name type="scientific">Salvia divinorum</name>
    <name type="common">Maria pastora</name>
    <name type="synonym">Diviner's sage</name>
    <dbReference type="NCBI Taxonomy" id="28513"/>
    <lineage>
        <taxon>Eukaryota</taxon>
        <taxon>Viridiplantae</taxon>
        <taxon>Streptophyta</taxon>
        <taxon>Embryophyta</taxon>
        <taxon>Tracheophyta</taxon>
        <taxon>Spermatophyta</taxon>
        <taxon>Magnoliopsida</taxon>
        <taxon>eudicotyledons</taxon>
        <taxon>Gunneridae</taxon>
        <taxon>Pentapetalae</taxon>
        <taxon>asterids</taxon>
        <taxon>lamiids</taxon>
        <taxon>Lamiales</taxon>
        <taxon>Lamiaceae</taxon>
        <taxon>Nepetoideae</taxon>
        <taxon>Mentheae</taxon>
        <taxon>Salviinae</taxon>
        <taxon>Salvia</taxon>
        <taxon>Salvia subgen. Calosphace</taxon>
    </lineage>
</organism>
<gene>
    <name evidence="2" type="ORF">AAHA92_33587</name>
</gene>
<accession>A0ABD1FSJ4</accession>
<keyword evidence="3" id="KW-1185">Reference proteome</keyword>
<dbReference type="InterPro" id="IPR001810">
    <property type="entry name" value="F-box_dom"/>
</dbReference>
<name>A0ABD1FSJ4_SALDI</name>
<dbReference type="Proteomes" id="UP001567538">
    <property type="component" value="Unassembled WGS sequence"/>
</dbReference>
<dbReference type="InterPro" id="IPR017451">
    <property type="entry name" value="F-box-assoc_interact_dom"/>
</dbReference>
<dbReference type="InterPro" id="IPR036047">
    <property type="entry name" value="F-box-like_dom_sf"/>
</dbReference>
<evidence type="ECO:0000313" key="2">
    <source>
        <dbReference type="EMBL" id="KAL1533741.1"/>
    </source>
</evidence>
<sequence length="377" mass="43072">MKEGFFTNLPSHITIDILSRLPIPTILRCKSICKPWLDLVNTQEFINHHLSNSSPGLAVFHDGISSQLYELKDELNLEHHELHYNLLITNLKLPLDGFLPTSANGLLLWRNANIRPNALSICNPITREYIEIHSPQGFDYTYPQVVTFGFGASRINNEHKLVRVFHDCIRDEDTHRVLRIPKSECHVYTLGAGSWRSVAPPAPFVYNCRSIGAFLNGNLHWLVLDLDDKPVISCFDLETEMFRVFSAPPPHHGGGLLIDVFALGDSLCLCDNSSEDEIVIWLMKEYGDEKSWRKEYVISKSEDYRGECYDYEVVQPIKVFKDGDILMASGEYSLFYYSNKTTTLSKIKMFHSNVYSVLHTSSFLSLSSFAMENVSYF</sequence>
<dbReference type="Pfam" id="PF07734">
    <property type="entry name" value="FBA_1"/>
    <property type="match status" value="1"/>
</dbReference>
<dbReference type="SMART" id="SM00256">
    <property type="entry name" value="FBOX"/>
    <property type="match status" value="1"/>
</dbReference>
<comment type="caution">
    <text evidence="2">The sequence shown here is derived from an EMBL/GenBank/DDBJ whole genome shotgun (WGS) entry which is preliminary data.</text>
</comment>
<evidence type="ECO:0000313" key="3">
    <source>
        <dbReference type="Proteomes" id="UP001567538"/>
    </source>
</evidence>
<proteinExistence type="predicted"/>
<protein>
    <submittedName>
        <fullName evidence="2">F-box protein-like protein</fullName>
    </submittedName>
</protein>
<dbReference type="InterPro" id="IPR050796">
    <property type="entry name" value="SCF_F-box_component"/>
</dbReference>
<dbReference type="Gene3D" id="1.20.1280.50">
    <property type="match status" value="1"/>
</dbReference>
<dbReference type="Pfam" id="PF00646">
    <property type="entry name" value="F-box"/>
    <property type="match status" value="1"/>
</dbReference>
<dbReference type="InterPro" id="IPR006527">
    <property type="entry name" value="F-box-assoc_dom_typ1"/>
</dbReference>
<dbReference type="PROSITE" id="PS50181">
    <property type="entry name" value="FBOX"/>
    <property type="match status" value="1"/>
</dbReference>
<dbReference type="SUPFAM" id="SSF81383">
    <property type="entry name" value="F-box domain"/>
    <property type="match status" value="1"/>
</dbReference>
<dbReference type="PANTHER" id="PTHR31672:SF13">
    <property type="entry name" value="F-BOX PROTEIN CPR30-LIKE"/>
    <property type="match status" value="1"/>
</dbReference>
<dbReference type="NCBIfam" id="TIGR01640">
    <property type="entry name" value="F_box_assoc_1"/>
    <property type="match status" value="1"/>
</dbReference>
<dbReference type="EMBL" id="JBEAFC010000014">
    <property type="protein sequence ID" value="KAL1533741.1"/>
    <property type="molecule type" value="Genomic_DNA"/>
</dbReference>
<dbReference type="PANTHER" id="PTHR31672">
    <property type="entry name" value="BNACNNG10540D PROTEIN"/>
    <property type="match status" value="1"/>
</dbReference>
<dbReference type="AlphaFoldDB" id="A0ABD1FSJ4"/>